<dbReference type="GO" id="GO:0005524">
    <property type="term" value="F:ATP binding"/>
    <property type="evidence" value="ECO:0007669"/>
    <property type="project" value="UniProtKB-KW"/>
</dbReference>
<dbReference type="Gene3D" id="2.170.120.30">
    <property type="match status" value="1"/>
</dbReference>
<evidence type="ECO:0000259" key="6">
    <source>
        <dbReference type="PROSITE" id="PS51794"/>
    </source>
</evidence>
<dbReference type="InterPro" id="IPR036888">
    <property type="entry name" value="DNA_integrity_DisA_N_sf"/>
</dbReference>
<dbReference type="InterPro" id="IPR050338">
    <property type="entry name" value="DisA"/>
</dbReference>
<feature type="domain" description="DAC" evidence="6">
    <location>
        <begin position="1"/>
        <end position="100"/>
    </location>
</feature>
<name>A0A1G2V5C9_9BACT</name>
<comment type="caution">
    <text evidence="7">The sequence shown here is derived from an EMBL/GenBank/DDBJ whole genome shotgun (WGS) entry which is preliminary data.</text>
</comment>
<dbReference type="PANTHER" id="PTHR34185:SF1">
    <property type="entry name" value="DIADENYLATE CYCLASE"/>
    <property type="match status" value="1"/>
</dbReference>
<dbReference type="AlphaFoldDB" id="A0A1G2V5C9"/>
<reference evidence="7 8" key="1">
    <citation type="journal article" date="2016" name="Nat. Commun.">
        <title>Thousands of microbial genomes shed light on interconnected biogeochemical processes in an aquifer system.</title>
        <authorList>
            <person name="Anantharaman K."/>
            <person name="Brown C.T."/>
            <person name="Hug L.A."/>
            <person name="Sharon I."/>
            <person name="Castelle C.J."/>
            <person name="Probst A.J."/>
            <person name="Thomas B.C."/>
            <person name="Singh A."/>
            <person name="Wilkins M.J."/>
            <person name="Karaoz U."/>
            <person name="Brodie E.L."/>
            <person name="Williams K.H."/>
            <person name="Hubbard S.S."/>
            <person name="Banfield J.F."/>
        </authorList>
    </citation>
    <scope>NUCLEOTIDE SEQUENCE [LARGE SCALE GENOMIC DNA]</scope>
</reference>
<accession>A0A1G2V5C9</accession>
<evidence type="ECO:0000256" key="2">
    <source>
        <dbReference type="ARBA" id="ARBA00022679"/>
    </source>
</evidence>
<protein>
    <recommendedName>
        <fullName evidence="6">DAC domain-containing protein</fullName>
    </recommendedName>
</protein>
<comment type="catalytic activity">
    <reaction evidence="1">
        <text>2 ATP = 3',3'-c-di-AMP + 2 diphosphate</text>
        <dbReference type="Rhea" id="RHEA:35655"/>
        <dbReference type="ChEBI" id="CHEBI:30616"/>
        <dbReference type="ChEBI" id="CHEBI:33019"/>
        <dbReference type="ChEBI" id="CHEBI:71500"/>
        <dbReference type="EC" id="2.7.7.85"/>
    </reaction>
</comment>
<evidence type="ECO:0000256" key="5">
    <source>
        <dbReference type="ARBA" id="ARBA00022840"/>
    </source>
</evidence>
<evidence type="ECO:0000256" key="3">
    <source>
        <dbReference type="ARBA" id="ARBA00022695"/>
    </source>
</evidence>
<evidence type="ECO:0000256" key="4">
    <source>
        <dbReference type="ARBA" id="ARBA00022741"/>
    </source>
</evidence>
<keyword evidence="5" id="KW-0067">ATP-binding</keyword>
<evidence type="ECO:0000313" key="7">
    <source>
        <dbReference type="EMBL" id="OHB16820.1"/>
    </source>
</evidence>
<dbReference type="PANTHER" id="PTHR34185">
    <property type="entry name" value="DIADENYLATE CYCLASE"/>
    <property type="match status" value="1"/>
</dbReference>
<evidence type="ECO:0000256" key="1">
    <source>
        <dbReference type="ARBA" id="ARBA00000877"/>
    </source>
</evidence>
<dbReference type="PROSITE" id="PS51794">
    <property type="entry name" value="DAC"/>
    <property type="match status" value="1"/>
</dbReference>
<dbReference type="InterPro" id="IPR003390">
    <property type="entry name" value="DNA_integrity_scan_DisA_N"/>
</dbReference>
<dbReference type="GO" id="GO:0106408">
    <property type="term" value="F:diadenylate cyclase activity"/>
    <property type="evidence" value="ECO:0007669"/>
    <property type="project" value="UniProtKB-EC"/>
</dbReference>
<dbReference type="Pfam" id="PF02457">
    <property type="entry name" value="DAC"/>
    <property type="match status" value="1"/>
</dbReference>
<keyword evidence="2" id="KW-0808">Transferase</keyword>
<organism evidence="7 8">
    <name type="scientific">Candidatus Zambryskibacteria bacterium RIFOXYD2_FULL_43_10</name>
    <dbReference type="NCBI Taxonomy" id="1802782"/>
    <lineage>
        <taxon>Bacteria</taxon>
        <taxon>Candidatus Zambryskiibacteriota</taxon>
    </lineage>
</organism>
<dbReference type="SUPFAM" id="SSF143597">
    <property type="entry name" value="YojJ-like"/>
    <property type="match status" value="1"/>
</dbReference>
<dbReference type="STRING" id="1802782.A2544_02845"/>
<dbReference type="GO" id="GO:0004016">
    <property type="term" value="F:adenylate cyclase activity"/>
    <property type="evidence" value="ECO:0007669"/>
    <property type="project" value="TreeGrafter"/>
</dbReference>
<gene>
    <name evidence="7" type="ORF">A2544_02845</name>
</gene>
<dbReference type="Gene3D" id="3.40.1700.10">
    <property type="entry name" value="DNA integrity scanning protein, DisA, N-terminal domain"/>
    <property type="match status" value="1"/>
</dbReference>
<keyword evidence="4" id="KW-0547">Nucleotide-binding</keyword>
<dbReference type="EMBL" id="MHWZ01000036">
    <property type="protein sequence ID" value="OHB16820.1"/>
    <property type="molecule type" value="Genomic_DNA"/>
</dbReference>
<dbReference type="Proteomes" id="UP000176868">
    <property type="component" value="Unassembled WGS sequence"/>
</dbReference>
<sequence>MVAAGGIPLGGRVSAELLQSIFDPSSPGHDGAAVIQGDRVRAFGVHLPLARKGIKKFGTRHRAALGLAERSDAFIIVVSEERGVISIAEDSDIKALPEDSVADELPARLHDFLRKHLLEGDAGPKSWHPLVNWKEKLTSLLIAFFLWYAFIIQLGAGTITKNFQVPVEFRSLPAEYLIESIGPTEISVSLSGRNQDFSFLNADKLKISLDLEDSVAGAQKYTITNDDVVGAPDTLSIVNLTPKVIKFNIKKIPPSPQEQ</sequence>
<evidence type="ECO:0000313" key="8">
    <source>
        <dbReference type="Proteomes" id="UP000176868"/>
    </source>
</evidence>
<proteinExistence type="predicted"/>
<keyword evidence="3" id="KW-0548">Nucleotidyltransferase</keyword>